<dbReference type="OrthoDB" id="2957110at2759"/>
<evidence type="ECO:0000256" key="2">
    <source>
        <dbReference type="ARBA" id="ARBA00022771"/>
    </source>
</evidence>
<dbReference type="InterPro" id="IPR002893">
    <property type="entry name" value="Znf_MYND"/>
</dbReference>
<dbReference type="RefSeq" id="XP_005851397.1">
    <property type="nucleotide sequence ID" value="XM_005851335.1"/>
</dbReference>
<evidence type="ECO:0000313" key="8">
    <source>
        <dbReference type="Proteomes" id="UP000008141"/>
    </source>
</evidence>
<accession>E1Z462</accession>
<dbReference type="InParanoid" id="E1Z462"/>
<dbReference type="EMBL" id="GL433836">
    <property type="protein sequence ID" value="EFN59295.1"/>
    <property type="molecule type" value="Genomic_DNA"/>
</dbReference>
<sequence>MAAQPLILQLRGLHAAFARVAPSEEAVEGMQESAQSLVAIARGCSLTVDAFDTPEVHRAVVGLASRLEAFSAVAQRPGQPHWAMHQVYVGLMVLDVVAKVALQLQLSVQDRQRMAGAAALALGAGLRRLEETYAEVVAMRGNPLGLEALEEEAGKHVLVIESLVLPLLEPSVHPQQGAAAFAAGVGKPAAIVPWLAAVCRAMTLAATGPHTMQFPILARCLGLVLRLSLPPFREHSRLLASTPDARQAVAAFVLHTCLPAQAAIATREAAHLARDLMGWPAAAPRPPSALGALPGTCRVMAASLSAMLSDGSLLPAFTSCLSGPGSMQLAVQQALSIALALPVSQPEDAGLLGFCLAHSLASSVVESICSVVRGQPTPSPSRPSAGGGPAGSSSSSSSSSSSAGRGPEECRLQQQREAAWELVRALPGLAQAMAAVAAAARAEEGSARLQDPAAYLCKHYGRCLPLLDSLAKREASAEHLSEWLDAADAGARLAPLLIHLDASWRQLEPALRPEAFGGAAHLAARLTVFMWDVMATVAAPADAISDQARAAYAAQPRQLGQLLESSCRLVHVPVSSSAAAGSALPAMWATAEFGEPSEHLPTAAAGGWLALLKALMSQFVWTLNMLAPHVKAGAASLLQVVANCPAAADRALLDLLREVLAAACGQRDQAEASHWVCMLGVVVRASRRHAHLAACLTTTGVLAMLLEQAAVLDEEGIGDETTGTLSSSGSAGAGGSSDSGGAGGNSGPAELQAWQQRLAAPGVMQRLLDIAAEDSNEPVMPRQEAEFLGTLLPAAADLAALLLTVWEQQPGSKAQMAVELSLASATRSCANLRCANPATVGGKRNPRCSGCRTVRYCCRQCSVADWRPRHKLVCKVLAAQQQAEQEAAAP</sequence>
<dbReference type="GeneID" id="17358860"/>
<organism evidence="8">
    <name type="scientific">Chlorella variabilis</name>
    <name type="common">Green alga</name>
    <dbReference type="NCBI Taxonomy" id="554065"/>
    <lineage>
        <taxon>Eukaryota</taxon>
        <taxon>Viridiplantae</taxon>
        <taxon>Chlorophyta</taxon>
        <taxon>core chlorophytes</taxon>
        <taxon>Trebouxiophyceae</taxon>
        <taxon>Chlorellales</taxon>
        <taxon>Chlorellaceae</taxon>
        <taxon>Chlorella clade</taxon>
        <taxon>Chlorella</taxon>
    </lineage>
</organism>
<dbReference type="PROSITE" id="PS50865">
    <property type="entry name" value="ZF_MYND_2"/>
    <property type="match status" value="1"/>
</dbReference>
<evidence type="ECO:0000256" key="1">
    <source>
        <dbReference type="ARBA" id="ARBA00022723"/>
    </source>
</evidence>
<evidence type="ECO:0000313" key="7">
    <source>
        <dbReference type="EMBL" id="EFN59295.1"/>
    </source>
</evidence>
<feature type="region of interest" description="Disordered" evidence="5">
    <location>
        <begin position="373"/>
        <end position="411"/>
    </location>
</feature>
<dbReference type="Pfam" id="PF01753">
    <property type="entry name" value="zf-MYND"/>
    <property type="match status" value="1"/>
</dbReference>
<feature type="compositionally biased region" description="Gly residues" evidence="5">
    <location>
        <begin position="731"/>
        <end position="746"/>
    </location>
</feature>
<dbReference type="AlphaFoldDB" id="E1Z462"/>
<dbReference type="SUPFAM" id="SSF144232">
    <property type="entry name" value="HIT/MYND zinc finger-like"/>
    <property type="match status" value="1"/>
</dbReference>
<name>E1Z462_CHLVA</name>
<feature type="compositionally biased region" description="Low complexity" evidence="5">
    <location>
        <begin position="391"/>
        <end position="405"/>
    </location>
</feature>
<dbReference type="KEGG" id="cvr:CHLNCDRAFT_137646"/>
<evidence type="ECO:0000256" key="4">
    <source>
        <dbReference type="PROSITE-ProRule" id="PRU00134"/>
    </source>
</evidence>
<gene>
    <name evidence="7" type="ORF">CHLNCDRAFT_137646</name>
</gene>
<keyword evidence="2 4" id="KW-0863">Zinc-finger</keyword>
<feature type="domain" description="MYND-type" evidence="6">
    <location>
        <begin position="831"/>
        <end position="874"/>
    </location>
</feature>
<keyword evidence="1" id="KW-0479">Metal-binding</keyword>
<proteinExistence type="predicted"/>
<evidence type="ECO:0000256" key="5">
    <source>
        <dbReference type="SAM" id="MobiDB-lite"/>
    </source>
</evidence>
<dbReference type="Gene3D" id="6.10.140.2220">
    <property type="match status" value="1"/>
</dbReference>
<feature type="region of interest" description="Disordered" evidence="5">
    <location>
        <begin position="718"/>
        <end position="749"/>
    </location>
</feature>
<protein>
    <recommendedName>
        <fullName evidence="6">MYND-type domain-containing protein</fullName>
    </recommendedName>
</protein>
<keyword evidence="8" id="KW-1185">Reference proteome</keyword>
<keyword evidence="3" id="KW-0862">Zinc</keyword>
<dbReference type="GO" id="GO:0008270">
    <property type="term" value="F:zinc ion binding"/>
    <property type="evidence" value="ECO:0007669"/>
    <property type="project" value="UniProtKB-KW"/>
</dbReference>
<dbReference type="Proteomes" id="UP000008141">
    <property type="component" value="Unassembled WGS sequence"/>
</dbReference>
<reference evidence="7 8" key="1">
    <citation type="journal article" date="2010" name="Plant Cell">
        <title>The Chlorella variabilis NC64A genome reveals adaptation to photosymbiosis, coevolution with viruses, and cryptic sex.</title>
        <authorList>
            <person name="Blanc G."/>
            <person name="Duncan G."/>
            <person name="Agarkova I."/>
            <person name="Borodovsky M."/>
            <person name="Gurnon J."/>
            <person name="Kuo A."/>
            <person name="Lindquist E."/>
            <person name="Lucas S."/>
            <person name="Pangilinan J."/>
            <person name="Polle J."/>
            <person name="Salamov A."/>
            <person name="Terry A."/>
            <person name="Yamada T."/>
            <person name="Dunigan D.D."/>
            <person name="Grigoriev I.V."/>
            <person name="Claverie J.M."/>
            <person name="Van Etten J.L."/>
        </authorList>
    </citation>
    <scope>NUCLEOTIDE SEQUENCE [LARGE SCALE GENOMIC DNA]</scope>
    <source>
        <strain evidence="7 8">NC64A</strain>
    </source>
</reference>
<evidence type="ECO:0000256" key="3">
    <source>
        <dbReference type="ARBA" id="ARBA00022833"/>
    </source>
</evidence>
<evidence type="ECO:0000259" key="6">
    <source>
        <dbReference type="PROSITE" id="PS50865"/>
    </source>
</evidence>